<reference evidence="2" key="2">
    <citation type="submission" date="2022-01" db="EMBL/GenBank/DDBJ databases">
        <authorList>
            <person name="Rana R."/>
            <person name="Patil P.B."/>
        </authorList>
    </citation>
    <scope>NUCLEOTIDE SEQUENCE</scope>
    <source>
        <strain evidence="2">PPL560</strain>
    </source>
</reference>
<evidence type="ECO:0000256" key="1">
    <source>
        <dbReference type="SAM" id="Phobius"/>
    </source>
</evidence>
<keyword evidence="1" id="KW-1133">Transmembrane helix</keyword>
<reference evidence="2 4" key="1">
    <citation type="journal article" date="2022" name="Curr. Microbiol.">
        <title>Xanthomonas indica sp. nov., a Novel Member of Non-Pathogenic Xanthomonas Community from Healthy Rice Seeds.</title>
        <authorList>
            <person name="Rana R."/>
            <person name="Madhavan V.N."/>
            <person name="Saroha T."/>
            <person name="Bansal K."/>
            <person name="Kaur A."/>
            <person name="Sonti R.V."/>
            <person name="Patel H.K."/>
            <person name="Patil P.B."/>
        </authorList>
    </citation>
    <scope>NUCLEOTIDE SEQUENCE [LARGE SCALE GENOMIC DNA]</scope>
    <source>
        <strain evidence="2 4">PPL560</strain>
    </source>
</reference>
<dbReference type="KEGG" id="xin:Q7W82_12725"/>
<proteinExistence type="predicted"/>
<feature type="transmembrane region" description="Helical" evidence="1">
    <location>
        <begin position="20"/>
        <end position="41"/>
    </location>
</feature>
<dbReference type="AlphaFoldDB" id="A0AAU8IBX6"/>
<keyword evidence="1" id="KW-0812">Transmembrane</keyword>
<dbReference type="Proteomes" id="UP001430647">
    <property type="component" value="Unassembled WGS sequence"/>
</dbReference>
<accession>A0AAU8IBX6</accession>
<evidence type="ECO:0000313" key="2">
    <source>
        <dbReference type="EMBL" id="MCI2263663.1"/>
    </source>
</evidence>
<name>A0AAU8IBX6_9XANT</name>
<reference evidence="3" key="3">
    <citation type="submission" date="2023-08" db="EMBL/GenBank/DDBJ databases">
        <title>Complete genome sequence of Xanthomonas indica.</title>
        <authorList>
            <person name="Patil P.B."/>
            <person name="Rana R."/>
        </authorList>
    </citation>
    <scope>NUCLEOTIDE SEQUENCE</scope>
    <source>
        <strain evidence="3">PPL560</strain>
    </source>
</reference>
<organism evidence="3">
    <name type="scientific">Xanthomonas indica</name>
    <dbReference type="NCBI Taxonomy" id="2912242"/>
    <lineage>
        <taxon>Bacteria</taxon>
        <taxon>Pseudomonadati</taxon>
        <taxon>Pseudomonadota</taxon>
        <taxon>Gammaproteobacteria</taxon>
        <taxon>Lysobacterales</taxon>
        <taxon>Lysobacteraceae</taxon>
        <taxon>Xanthomonas</taxon>
    </lineage>
</organism>
<gene>
    <name evidence="2" type="ORF">L3V74_19195</name>
    <name evidence="3" type="ORF">Q7W82_12725</name>
</gene>
<sequence>MITVINTMIAKLSASLAERLRFLSVIVVVLMGEALGMAYPLPESMSAEASGAALTISSVNQNHQIDSFLTSIDFSD</sequence>
<dbReference type="EMBL" id="CP131914">
    <property type="protein sequence ID" value="XCI82722.1"/>
    <property type="molecule type" value="Genomic_DNA"/>
</dbReference>
<evidence type="ECO:0000313" key="4">
    <source>
        <dbReference type="Proteomes" id="UP001430647"/>
    </source>
</evidence>
<dbReference type="RefSeq" id="WP_242161311.1">
    <property type="nucleotide sequence ID" value="NZ_CP131914.1"/>
</dbReference>
<dbReference type="EMBL" id="JAKJPQ010000019">
    <property type="protein sequence ID" value="MCI2263663.1"/>
    <property type="molecule type" value="Genomic_DNA"/>
</dbReference>
<keyword evidence="4" id="KW-1185">Reference proteome</keyword>
<evidence type="ECO:0000313" key="3">
    <source>
        <dbReference type="EMBL" id="XCI82722.1"/>
    </source>
</evidence>
<keyword evidence="1" id="KW-0472">Membrane</keyword>
<protein>
    <submittedName>
        <fullName evidence="3">Uncharacterized protein</fullName>
    </submittedName>
</protein>